<comment type="caution">
    <text evidence="1">The sequence shown here is derived from an EMBL/GenBank/DDBJ whole genome shotgun (WGS) entry which is preliminary data.</text>
</comment>
<dbReference type="Proteomes" id="UP000618094">
    <property type="component" value="Unassembled WGS sequence"/>
</dbReference>
<accession>A0A8H9F8S4</accession>
<protein>
    <submittedName>
        <fullName evidence="1">Uncharacterized protein</fullName>
    </submittedName>
</protein>
<dbReference type="AlphaFoldDB" id="A0A8H9F8S4"/>
<dbReference type="EMBL" id="BLYO01000307">
    <property type="protein sequence ID" value="GFO99644.1"/>
    <property type="molecule type" value="Genomic_DNA"/>
</dbReference>
<proteinExistence type="predicted"/>
<reference evidence="1" key="1">
    <citation type="submission" date="2020-07" db="EMBL/GenBank/DDBJ databases">
        <title>Draft genome sequence of Lactobacillus helveticus strain H-8.</title>
        <authorList>
            <person name="Endo A."/>
            <person name="Maeno S."/>
            <person name="Kido Y."/>
        </authorList>
    </citation>
    <scope>NUCLEOTIDE SEQUENCE</scope>
    <source>
        <strain evidence="1">H-8</strain>
    </source>
</reference>
<sequence length="53" mass="5958">MNEALPDLAEALVYLLTALKEVKAEISATVEQILDNFIKLLPVFMQKQLLRTA</sequence>
<name>A0A8H9F8S4_LACHE</name>
<gene>
    <name evidence="1" type="ORF">LHEH8_14000</name>
</gene>
<organism evidence="1 2">
    <name type="scientific">Lactobacillus helveticus</name>
    <name type="common">Lactobacillus suntoryeus</name>
    <dbReference type="NCBI Taxonomy" id="1587"/>
    <lineage>
        <taxon>Bacteria</taxon>
        <taxon>Bacillati</taxon>
        <taxon>Bacillota</taxon>
        <taxon>Bacilli</taxon>
        <taxon>Lactobacillales</taxon>
        <taxon>Lactobacillaceae</taxon>
        <taxon>Lactobacillus</taxon>
    </lineage>
</organism>
<evidence type="ECO:0000313" key="2">
    <source>
        <dbReference type="Proteomes" id="UP000618094"/>
    </source>
</evidence>
<evidence type="ECO:0000313" key="1">
    <source>
        <dbReference type="EMBL" id="GFO99644.1"/>
    </source>
</evidence>